<dbReference type="GO" id="GO:0006783">
    <property type="term" value="P:heme biosynthetic process"/>
    <property type="evidence" value="ECO:0007669"/>
    <property type="project" value="UniProtKB-UniRule"/>
</dbReference>
<dbReference type="GO" id="GO:0005737">
    <property type="term" value="C:cytoplasm"/>
    <property type="evidence" value="ECO:0007669"/>
    <property type="project" value="UniProtKB-SubCell"/>
</dbReference>
<comment type="similarity">
    <text evidence="4 11">Belongs to the protoporphyrinogen/coproporphyrinogen oxidase family. Coproporphyrinogen III oxidase subfamily.</text>
</comment>
<dbReference type="Proteomes" id="UP000698173">
    <property type="component" value="Unassembled WGS sequence"/>
</dbReference>
<keyword evidence="7 11" id="KW-0285">Flavoprotein</keyword>
<evidence type="ECO:0000256" key="11">
    <source>
        <dbReference type="RuleBase" id="RU364052"/>
    </source>
</evidence>
<dbReference type="Gene3D" id="3.50.50.60">
    <property type="entry name" value="FAD/NAD(P)-binding domain"/>
    <property type="match status" value="1"/>
</dbReference>
<sequence>MNGQNKKVVIVGGGITGLSAAFYMQKEAREKGLPLDVILVEASNRLGGKIQTVRRNGFVIERGPDSFLIRKKSVGVLAEDLGIEGDLVRNATGQAYVLVGGELHPIPGGSVMGIPTKIGPFLKTGLFSWAGKLRVAGDFVLPRSSVKGDQSLGGFFRRRFGGEIVENLIEPLLSGVYAGDIDHMSLESTYPQFYAVEKKHRSLILGMKKTTPKQVPQKDGHGAKKEGVFHTFRNGLETIVEAIEQQLEPDSIMKGVRIDAIEGPESAGEKTVLEMNDGRKIEADAVILTTGHEMAGRLFAPHGLLQDLREIPTTSVATIALAFPEEHVVQDKEGTGFLVSRSSDYSITACTWTHRKWPTTTPDGKVLIRAFVGRVGDEAIVDLSDAEIEKIVLSDLGKIIEIKGEPDFTVVTRWKKDRPQYRVGHKQRIAEARAELKSKFPQVKLAGASYNGVGLPDCIDQGRAAVKEVLDDLFD</sequence>
<dbReference type="InterPro" id="IPR004572">
    <property type="entry name" value="Protoporphyrinogen_oxidase"/>
</dbReference>
<dbReference type="AlphaFoldDB" id="A0A921KD25"/>
<evidence type="ECO:0000256" key="9">
    <source>
        <dbReference type="ARBA" id="ARBA00023002"/>
    </source>
</evidence>
<evidence type="ECO:0000313" key="14">
    <source>
        <dbReference type="Proteomes" id="UP000698173"/>
    </source>
</evidence>
<dbReference type="NCBIfam" id="NF008845">
    <property type="entry name" value="PRK11883.1-5"/>
    <property type="match status" value="1"/>
</dbReference>
<evidence type="ECO:0000313" key="13">
    <source>
        <dbReference type="EMBL" id="HJF31827.1"/>
    </source>
</evidence>
<dbReference type="Gene3D" id="3.90.660.20">
    <property type="entry name" value="Protoporphyrinogen oxidase, mitochondrial, domain 2"/>
    <property type="match status" value="1"/>
</dbReference>
<evidence type="ECO:0000256" key="2">
    <source>
        <dbReference type="ARBA" id="ARBA00001974"/>
    </source>
</evidence>
<feature type="domain" description="Amine oxidase" evidence="12">
    <location>
        <begin position="15"/>
        <end position="470"/>
    </location>
</feature>
<comment type="caution">
    <text evidence="13">The sequence shown here is derived from an EMBL/GenBank/DDBJ whole genome shotgun (WGS) entry which is preliminary data.</text>
</comment>
<dbReference type="Gene3D" id="1.10.3110.10">
    <property type="entry name" value="protoporphyrinogen ix oxidase, domain 3"/>
    <property type="match status" value="1"/>
</dbReference>
<dbReference type="InterPro" id="IPR050464">
    <property type="entry name" value="Zeta_carotene_desat/Oxidored"/>
</dbReference>
<dbReference type="GO" id="GO:0004729">
    <property type="term" value="F:oxygen-dependent protoporphyrinogen oxidase activity"/>
    <property type="evidence" value="ECO:0007669"/>
    <property type="project" value="UniProtKB-UniRule"/>
</dbReference>
<reference evidence="13" key="2">
    <citation type="submission" date="2021-09" db="EMBL/GenBank/DDBJ databases">
        <authorList>
            <person name="Gilroy R."/>
        </authorList>
    </citation>
    <scope>NUCLEOTIDE SEQUENCE</scope>
    <source>
        <strain evidence="13">CHK171-7178</strain>
    </source>
</reference>
<evidence type="ECO:0000256" key="6">
    <source>
        <dbReference type="ARBA" id="ARBA00019046"/>
    </source>
</evidence>
<dbReference type="Pfam" id="PF01593">
    <property type="entry name" value="Amino_oxidase"/>
    <property type="match status" value="1"/>
</dbReference>
<name>A0A921KD25_SPOPS</name>
<dbReference type="PANTHER" id="PTHR42923:SF3">
    <property type="entry name" value="PROTOPORPHYRINOGEN OXIDASE"/>
    <property type="match status" value="1"/>
</dbReference>
<evidence type="ECO:0000259" key="12">
    <source>
        <dbReference type="Pfam" id="PF01593"/>
    </source>
</evidence>
<evidence type="ECO:0000256" key="1">
    <source>
        <dbReference type="ARBA" id="ARBA00001755"/>
    </source>
</evidence>
<evidence type="ECO:0000256" key="5">
    <source>
        <dbReference type="ARBA" id="ARBA00012402"/>
    </source>
</evidence>
<gene>
    <name evidence="13" type="primary">hemY</name>
    <name evidence="13" type="ORF">K8V56_08610</name>
</gene>
<evidence type="ECO:0000256" key="4">
    <source>
        <dbReference type="ARBA" id="ARBA00008310"/>
    </source>
</evidence>
<evidence type="ECO:0000256" key="3">
    <source>
        <dbReference type="ARBA" id="ARBA00004744"/>
    </source>
</evidence>
<proteinExistence type="inferred from homology"/>
<keyword evidence="8 11" id="KW-0274">FAD</keyword>
<accession>A0A921KD25</accession>
<comment type="function">
    <text evidence="11">Involved in coproporphyrin-dependent heme b biosynthesis. Catalyzes the oxidation of coproporphyrinogen III to coproporphyrin III.</text>
</comment>
<organism evidence="13 14">
    <name type="scientific">Sporosarcina psychrophila</name>
    <name type="common">Bacillus psychrophilus</name>
    <dbReference type="NCBI Taxonomy" id="1476"/>
    <lineage>
        <taxon>Bacteria</taxon>
        <taxon>Bacillati</taxon>
        <taxon>Bacillota</taxon>
        <taxon>Bacilli</taxon>
        <taxon>Bacillales</taxon>
        <taxon>Caryophanaceae</taxon>
        <taxon>Sporosarcina</taxon>
    </lineage>
</organism>
<evidence type="ECO:0000256" key="10">
    <source>
        <dbReference type="ARBA" id="ARBA00023133"/>
    </source>
</evidence>
<dbReference type="EMBL" id="DYWT01000140">
    <property type="protein sequence ID" value="HJF31827.1"/>
    <property type="molecule type" value="Genomic_DNA"/>
</dbReference>
<dbReference type="InterPro" id="IPR002937">
    <property type="entry name" value="Amino_oxidase"/>
</dbReference>
<keyword evidence="9 11" id="KW-0560">Oxidoreductase</keyword>
<comment type="cofactor">
    <cofactor evidence="2 11">
        <name>FAD</name>
        <dbReference type="ChEBI" id="CHEBI:57692"/>
    </cofactor>
</comment>
<dbReference type="EC" id="1.3.3.15" evidence="5 11"/>
<keyword evidence="11" id="KW-0963">Cytoplasm</keyword>
<dbReference type="PANTHER" id="PTHR42923">
    <property type="entry name" value="PROTOPORPHYRINOGEN OXIDASE"/>
    <property type="match status" value="1"/>
</dbReference>
<keyword evidence="10 11" id="KW-0350">Heme biosynthesis</keyword>
<dbReference type="SUPFAM" id="SSF54373">
    <property type="entry name" value="FAD-linked reductases, C-terminal domain"/>
    <property type="match status" value="1"/>
</dbReference>
<protein>
    <recommendedName>
        <fullName evidence="6 11">Coproporphyrinogen III oxidase</fullName>
        <ecNumber evidence="5 11">1.3.3.15</ecNumber>
    </recommendedName>
</protein>
<dbReference type="SUPFAM" id="SSF51905">
    <property type="entry name" value="FAD/NAD(P)-binding domain"/>
    <property type="match status" value="1"/>
</dbReference>
<comment type="catalytic activity">
    <reaction evidence="1">
        <text>coproporphyrinogen III + 3 O2 = coproporphyrin III + 3 H2O2</text>
        <dbReference type="Rhea" id="RHEA:43436"/>
        <dbReference type="ChEBI" id="CHEBI:15379"/>
        <dbReference type="ChEBI" id="CHEBI:16240"/>
        <dbReference type="ChEBI" id="CHEBI:57309"/>
        <dbReference type="ChEBI" id="CHEBI:131725"/>
        <dbReference type="EC" id="1.3.3.15"/>
    </reaction>
    <physiologicalReaction direction="left-to-right" evidence="1">
        <dbReference type="Rhea" id="RHEA:43437"/>
    </physiologicalReaction>
</comment>
<dbReference type="InterPro" id="IPR036188">
    <property type="entry name" value="FAD/NAD-bd_sf"/>
</dbReference>
<dbReference type="NCBIfam" id="TIGR00562">
    <property type="entry name" value="proto_IX_ox"/>
    <property type="match status" value="1"/>
</dbReference>
<comment type="subcellular location">
    <subcellularLocation>
        <location evidence="11">Cytoplasm</location>
    </subcellularLocation>
</comment>
<evidence type="ECO:0000256" key="8">
    <source>
        <dbReference type="ARBA" id="ARBA00022827"/>
    </source>
</evidence>
<comment type="pathway">
    <text evidence="3 11">Porphyrin-containing compound metabolism; protoheme biosynthesis.</text>
</comment>
<reference evidence="13" key="1">
    <citation type="journal article" date="2021" name="PeerJ">
        <title>Extensive microbial diversity within the chicken gut microbiome revealed by metagenomics and culture.</title>
        <authorList>
            <person name="Gilroy R."/>
            <person name="Ravi A."/>
            <person name="Getino M."/>
            <person name="Pursley I."/>
            <person name="Horton D.L."/>
            <person name="Alikhan N.F."/>
            <person name="Baker D."/>
            <person name="Gharbi K."/>
            <person name="Hall N."/>
            <person name="Watson M."/>
            <person name="Adriaenssens E.M."/>
            <person name="Foster-Nyarko E."/>
            <person name="Jarju S."/>
            <person name="Secka A."/>
            <person name="Antonio M."/>
            <person name="Oren A."/>
            <person name="Chaudhuri R.R."/>
            <person name="La Ragione R."/>
            <person name="Hildebrand F."/>
            <person name="Pallen M.J."/>
        </authorList>
    </citation>
    <scope>NUCLEOTIDE SEQUENCE</scope>
    <source>
        <strain evidence="13">CHK171-7178</strain>
    </source>
</reference>
<evidence type="ECO:0000256" key="7">
    <source>
        <dbReference type="ARBA" id="ARBA00022630"/>
    </source>
</evidence>